<dbReference type="InterPro" id="IPR052169">
    <property type="entry name" value="CW_Biosynth-Accessory"/>
</dbReference>
<evidence type="ECO:0000259" key="2">
    <source>
        <dbReference type="SMART" id="SM00854"/>
    </source>
</evidence>
<reference evidence="3" key="1">
    <citation type="submission" date="2021-08" db="EMBL/GenBank/DDBJ databases">
        <title>Prevotella lacticifex sp. nov., isolated from rumen of cow.</title>
        <authorList>
            <person name="Shinkai T."/>
            <person name="Ikeyama N."/>
            <person name="Kumagai M."/>
            <person name="Ohmori H."/>
            <person name="Sakamoto M."/>
            <person name="Ohkuma M."/>
            <person name="Mitsumori M."/>
        </authorList>
    </citation>
    <scope>NUCLEOTIDE SEQUENCE</scope>
    <source>
        <strain evidence="3">DSM 11371</strain>
    </source>
</reference>
<dbReference type="InterPro" id="IPR029052">
    <property type="entry name" value="Metallo-depent_PP-like"/>
</dbReference>
<name>A0AA37MDY6_SEGBR</name>
<evidence type="ECO:0000256" key="1">
    <source>
        <dbReference type="ARBA" id="ARBA00005662"/>
    </source>
</evidence>
<dbReference type="Gene3D" id="3.60.21.10">
    <property type="match status" value="1"/>
</dbReference>
<dbReference type="AlphaFoldDB" id="A0AA37MDY6"/>
<dbReference type="PANTHER" id="PTHR33393">
    <property type="entry name" value="POLYGLUTAMINE SYNTHESIS ACCESSORY PROTEIN RV0574C-RELATED"/>
    <property type="match status" value="1"/>
</dbReference>
<dbReference type="Proteomes" id="UP000887043">
    <property type="component" value="Unassembled WGS sequence"/>
</dbReference>
<dbReference type="Pfam" id="PF09587">
    <property type="entry name" value="PGA_cap"/>
    <property type="match status" value="1"/>
</dbReference>
<evidence type="ECO:0000313" key="4">
    <source>
        <dbReference type="Proteomes" id="UP000887043"/>
    </source>
</evidence>
<dbReference type="RefSeq" id="WP_006283852.1">
    <property type="nucleotide sequence ID" value="NZ_BPTR01000001.1"/>
</dbReference>
<dbReference type="InterPro" id="IPR019079">
    <property type="entry name" value="Capsule_synth_CapA"/>
</dbReference>
<dbReference type="CDD" id="cd07381">
    <property type="entry name" value="MPP_CapA"/>
    <property type="match status" value="1"/>
</dbReference>
<dbReference type="SMART" id="SM00854">
    <property type="entry name" value="PGA_cap"/>
    <property type="match status" value="1"/>
</dbReference>
<sequence length="311" mass="35307">MKRYFIALAVSLFGGLTSIQAKVSADSLRIILTGDILLDRGVRQIIEHAPSIEIAFNKLLDIRTDSLFHHAERVIGNLECPATSIKQPVFKRYMFRAEPEWLGQLARHGFTHINLANNHSIDQGRKGLTDTQVQIKKYGMIPLGAGLNMEEALQPVCIAEYPRKVWYISRLKMPLENYAFLTDRPCVAQESIDCMVQRIALLRKQDPEAYIIVSLHWGQEHTLTPTLNQRRQAHQIIDAGADILVGHHTHTLQTIENYHGHSIYYSIGNYIFDQQKNLNSKACMVKIVVKPQDAEVSTIPVNIMKCCPKML</sequence>
<proteinExistence type="inferred from homology"/>
<dbReference type="PANTHER" id="PTHR33393:SF13">
    <property type="entry name" value="PGA BIOSYNTHESIS PROTEIN CAPA"/>
    <property type="match status" value="1"/>
</dbReference>
<protein>
    <submittedName>
        <fullName evidence="3">Capsular polysaccharide biosynthesis protein</fullName>
    </submittedName>
</protein>
<gene>
    <name evidence="3" type="ORF">PRRU23_23150</name>
</gene>
<comment type="caution">
    <text evidence="3">The sequence shown here is derived from an EMBL/GenBank/DDBJ whole genome shotgun (WGS) entry which is preliminary data.</text>
</comment>
<feature type="domain" description="Capsule synthesis protein CapA" evidence="2">
    <location>
        <begin position="29"/>
        <end position="274"/>
    </location>
</feature>
<evidence type="ECO:0000313" key="3">
    <source>
        <dbReference type="EMBL" id="GJG28615.1"/>
    </source>
</evidence>
<organism evidence="3 4">
    <name type="scientific">Segatella bryantii</name>
    <name type="common">Prevotella bryantii</name>
    <dbReference type="NCBI Taxonomy" id="77095"/>
    <lineage>
        <taxon>Bacteria</taxon>
        <taxon>Pseudomonadati</taxon>
        <taxon>Bacteroidota</taxon>
        <taxon>Bacteroidia</taxon>
        <taxon>Bacteroidales</taxon>
        <taxon>Prevotellaceae</taxon>
        <taxon>Segatella</taxon>
    </lineage>
</organism>
<accession>A0AA37MDY6</accession>
<dbReference type="EMBL" id="BPTR01000001">
    <property type="protein sequence ID" value="GJG28615.1"/>
    <property type="molecule type" value="Genomic_DNA"/>
</dbReference>
<comment type="similarity">
    <text evidence="1">Belongs to the CapA family.</text>
</comment>
<dbReference type="SUPFAM" id="SSF56300">
    <property type="entry name" value="Metallo-dependent phosphatases"/>
    <property type="match status" value="1"/>
</dbReference>